<reference evidence="2 3" key="1">
    <citation type="submission" date="2024-01" db="EMBL/GenBank/DDBJ databases">
        <title>A draft genome for a cacao thread blight-causing isolate of Paramarasmius palmivorus.</title>
        <authorList>
            <person name="Baruah I.K."/>
            <person name="Bukari Y."/>
            <person name="Amoako-Attah I."/>
            <person name="Meinhardt L.W."/>
            <person name="Bailey B.A."/>
            <person name="Cohen S.P."/>
        </authorList>
    </citation>
    <scope>NUCLEOTIDE SEQUENCE [LARGE SCALE GENOMIC DNA]</scope>
    <source>
        <strain evidence="2 3">GH-12</strain>
    </source>
</reference>
<protein>
    <submittedName>
        <fullName evidence="2">Uncharacterized protein</fullName>
    </submittedName>
</protein>
<gene>
    <name evidence="2" type="ORF">VNI00_007772</name>
</gene>
<accession>A0AAW0CYE8</accession>
<comment type="caution">
    <text evidence="2">The sequence shown here is derived from an EMBL/GenBank/DDBJ whole genome shotgun (WGS) entry which is preliminary data.</text>
</comment>
<keyword evidence="3" id="KW-1185">Reference proteome</keyword>
<evidence type="ECO:0000313" key="3">
    <source>
        <dbReference type="Proteomes" id="UP001383192"/>
    </source>
</evidence>
<sequence length="249" mass="26368">MSAGQEQGEEREQEHSLGTTTAPPPKLVPESGAHNQYDLVVESENVIAQEPSQVESGETEPPGPSDPLQLPPMPSPSDIVLHSPSSQIIGTPFATDTPKFEYPFPESSLSNDSIPSSTSSTSSSSLSLQIQSPPLIAPPPPREGASRSQSPTHPKMMKNVIPPVPPSLISKAKNKSQTHRWSMGLLSRRAARSQSHSQSDTEGASGSGEVAELKRRFSAGARTPPEAYWTPLEAPTGSALYDGDGSQTA</sequence>
<dbReference type="Proteomes" id="UP001383192">
    <property type="component" value="Unassembled WGS sequence"/>
</dbReference>
<organism evidence="2 3">
    <name type="scientific">Paramarasmius palmivorus</name>
    <dbReference type="NCBI Taxonomy" id="297713"/>
    <lineage>
        <taxon>Eukaryota</taxon>
        <taxon>Fungi</taxon>
        <taxon>Dikarya</taxon>
        <taxon>Basidiomycota</taxon>
        <taxon>Agaricomycotina</taxon>
        <taxon>Agaricomycetes</taxon>
        <taxon>Agaricomycetidae</taxon>
        <taxon>Agaricales</taxon>
        <taxon>Marasmiineae</taxon>
        <taxon>Marasmiaceae</taxon>
        <taxon>Paramarasmius</taxon>
    </lineage>
</organism>
<name>A0AAW0CYE8_9AGAR</name>
<evidence type="ECO:0000313" key="2">
    <source>
        <dbReference type="EMBL" id="KAK7044057.1"/>
    </source>
</evidence>
<feature type="compositionally biased region" description="Pro residues" evidence="1">
    <location>
        <begin position="61"/>
        <end position="75"/>
    </location>
</feature>
<proteinExistence type="predicted"/>
<feature type="region of interest" description="Disordered" evidence="1">
    <location>
        <begin position="1"/>
        <end position="249"/>
    </location>
</feature>
<dbReference type="EMBL" id="JAYKXP010000026">
    <property type="protein sequence ID" value="KAK7044057.1"/>
    <property type="molecule type" value="Genomic_DNA"/>
</dbReference>
<evidence type="ECO:0000256" key="1">
    <source>
        <dbReference type="SAM" id="MobiDB-lite"/>
    </source>
</evidence>
<dbReference type="AlphaFoldDB" id="A0AAW0CYE8"/>
<feature type="compositionally biased region" description="Low complexity" evidence="1">
    <location>
        <begin position="107"/>
        <end position="134"/>
    </location>
</feature>